<name>A0A2J8B440_9FIRM</name>
<evidence type="ECO:0000313" key="4">
    <source>
        <dbReference type="EMBL" id="PNH19494.1"/>
    </source>
</evidence>
<feature type="transmembrane region" description="Helical" evidence="2">
    <location>
        <begin position="556"/>
        <end position="576"/>
    </location>
</feature>
<feature type="compositionally biased region" description="Gly residues" evidence="1">
    <location>
        <begin position="259"/>
        <end position="270"/>
    </location>
</feature>
<gene>
    <name evidence="4" type="ORF">B7R76_01000</name>
</gene>
<evidence type="ECO:0000313" key="5">
    <source>
        <dbReference type="Proteomes" id="UP000236394"/>
    </source>
</evidence>
<keyword evidence="3" id="KW-0732">Signal</keyword>
<evidence type="ECO:0000256" key="2">
    <source>
        <dbReference type="SAM" id="Phobius"/>
    </source>
</evidence>
<evidence type="ECO:0008006" key="6">
    <source>
        <dbReference type="Google" id="ProtNLM"/>
    </source>
</evidence>
<accession>A0A2J8B440</accession>
<dbReference type="EMBL" id="NBZD01000001">
    <property type="protein sequence ID" value="PNH19494.1"/>
    <property type="molecule type" value="Genomic_DNA"/>
</dbReference>
<keyword evidence="2" id="KW-1133">Transmembrane helix</keyword>
<feature type="compositionally biased region" description="Low complexity" evidence="1">
    <location>
        <begin position="244"/>
        <end position="258"/>
    </location>
</feature>
<keyword evidence="2" id="KW-0812">Transmembrane</keyword>
<dbReference type="PANTHER" id="PTHR35902">
    <property type="entry name" value="S-LAYER DOMAIN-LIKE PROTEIN-RELATED"/>
    <property type="match status" value="1"/>
</dbReference>
<proteinExistence type="predicted"/>
<organism evidence="4 5">
    <name type="scientific">Mageeibacillus indolicus</name>
    <dbReference type="NCBI Taxonomy" id="884684"/>
    <lineage>
        <taxon>Bacteria</taxon>
        <taxon>Bacillati</taxon>
        <taxon>Bacillota</taxon>
        <taxon>Clostridia</taxon>
        <taxon>Eubacteriales</taxon>
        <taxon>Oscillospiraceae</taxon>
        <taxon>Mageeibacillus</taxon>
    </lineage>
</organism>
<feature type="region of interest" description="Disordered" evidence="1">
    <location>
        <begin position="242"/>
        <end position="274"/>
    </location>
</feature>
<comment type="caution">
    <text evidence="4">The sequence shown here is derived from an EMBL/GenBank/DDBJ whole genome shotgun (WGS) entry which is preliminary data.</text>
</comment>
<protein>
    <recommendedName>
        <fullName evidence="6">LPXTG-motif cell wall anchor domain protein</fullName>
    </recommendedName>
</protein>
<dbReference type="AlphaFoldDB" id="A0A2J8B440"/>
<reference evidence="5" key="1">
    <citation type="submission" date="2017-04" db="EMBL/GenBank/DDBJ databases">
        <authorList>
            <person name="Bumgarner R.E."/>
            <person name="Fredricks D.N."/>
            <person name="Srinivasan S."/>
        </authorList>
    </citation>
    <scope>NUCLEOTIDE SEQUENCE [LARGE SCALE GENOMIC DNA]</scope>
    <source>
        <strain evidence="5">KA00405</strain>
    </source>
</reference>
<feature type="signal peptide" evidence="3">
    <location>
        <begin position="1"/>
        <end position="25"/>
    </location>
</feature>
<evidence type="ECO:0000256" key="3">
    <source>
        <dbReference type="SAM" id="SignalP"/>
    </source>
</evidence>
<feature type="chain" id="PRO_5039400146" description="LPXTG-motif cell wall anchor domain protein" evidence="3">
    <location>
        <begin position="26"/>
        <end position="593"/>
    </location>
</feature>
<sequence length="593" mass="64574">MKKGAFFTKLTALGLAIACSSVMFIGKPMIKAVDNQNLLQVRHSIGRSGNGSEGIYRDKNGTIRDITADFKSELNNYNVKKIDLPKGIELLGENSEDNPSLTIKDGKITYTVLIEKGFNPGKYSVTYTLLNKLNPARTKTITGYIEINEDFVWETNAELQISDVRIPKQVNVETIFELCFSVTNFGTAAAKNVEVGLQLPEGMVNMSQENFIIPVLPAWTKKDFTVRLKAGREMENKFHNIKISANPGGSAAPAPQSDGKGGSGSSGGGVNVSEGPAAAAMLHTGTLVVGGTGGKDGKEGKHSKALFIVDSYSFTKESGEKTNELVAGENVTFDFKLKNTSNQLLRNIKLTVTSEGGIMPNNTSNAFYESSVAAGGYVFEKLPLTILPSAEQKPTPITIELYYETPNGDAVEGKETVTANILQKTKLDIVEQQQQNQGMPPQPNMPQFKSFDLINLGKTTLNNLYMKVEGQDVVCENATTFVGTVNPGSTQSVEANYSFTSPGEKKVKFIFSFDPGTGIEQKVEKEYTVQVEENIMPSGDGMMPPEEMPETGGHGWVKWVVTVVILLLIILLIIFIRRAKKKKKQAGLSMDDF</sequence>
<dbReference type="PANTHER" id="PTHR35902:SF3">
    <property type="entry name" value="NPCBM-ASSOCIATED, NEW3 DOMAIN OF ALPHA-GALACTOSIDASE"/>
    <property type="match status" value="1"/>
</dbReference>
<dbReference type="RefSeq" id="WP_034574273.1">
    <property type="nucleotide sequence ID" value="NZ_NBZD01000001.1"/>
</dbReference>
<keyword evidence="2" id="KW-0472">Membrane</keyword>
<dbReference type="Proteomes" id="UP000236394">
    <property type="component" value="Unassembled WGS sequence"/>
</dbReference>
<evidence type="ECO:0000256" key="1">
    <source>
        <dbReference type="SAM" id="MobiDB-lite"/>
    </source>
</evidence>